<name>A0A974ZYX6_9NOCA</name>
<evidence type="ECO:0000313" key="1">
    <source>
        <dbReference type="EMBL" id="QSE95157.1"/>
    </source>
</evidence>
<sequence length="178" mass="19346">MGLRGYGSGAGRSTGRYWDEESILGFYVSLDGKSADADNGIRGVMMSIDDPEQEECFVSRLWDAGTFLRDRNTYEIMAGYRPSSDHPSAQAMNEIPKVVFPRALTSADDWPVTVRSACGQSYAWCACCQGYCTGDGDQTDLLLGHIDGAARCRGPAVRDPGEQRSRPARLAIHNGGVQ</sequence>
<keyword evidence="2" id="KW-1185">Reference proteome</keyword>
<evidence type="ECO:0000313" key="2">
    <source>
        <dbReference type="Proteomes" id="UP000662986"/>
    </source>
</evidence>
<dbReference type="RefSeq" id="WP_206011402.1">
    <property type="nucleotide sequence ID" value="NZ_CP070619.1"/>
</dbReference>
<dbReference type="InterPro" id="IPR024072">
    <property type="entry name" value="DHFR-like_dom_sf"/>
</dbReference>
<gene>
    <name evidence="1" type="ORF">JWS13_44400</name>
</gene>
<reference evidence="1 2" key="2">
    <citation type="journal article" date="2022" name="Arch. Microbiol.">
        <title>Rhodococcus pseudokoreensis sp. nov. isolated from the rhizosphere of young M26 apple rootstocks.</title>
        <authorList>
            <person name="Kampfer P."/>
            <person name="Glaeser S.P."/>
            <person name="Blom J."/>
            <person name="Wolf J."/>
            <person name="Benning S."/>
            <person name="Schloter M."/>
            <person name="Neumann-Schaal M."/>
        </authorList>
    </citation>
    <scope>NUCLEOTIDE SEQUENCE [LARGE SCALE GENOMIC DNA]</scope>
    <source>
        <strain evidence="1 2">R79</strain>
    </source>
</reference>
<dbReference type="EMBL" id="CP070619">
    <property type="protein sequence ID" value="QSE95157.1"/>
    <property type="molecule type" value="Genomic_DNA"/>
</dbReference>
<dbReference type="Proteomes" id="UP000662986">
    <property type="component" value="Chromosome"/>
</dbReference>
<reference evidence="1 2" key="1">
    <citation type="journal article" date="2021" name="Microbiol. Resour. Announc.">
        <title>Complete Genome Sequences of Two Rhodococcus sp. Strains with Large and Linear Chromosomes, Isolated from Apple Rhizosphere.</title>
        <authorList>
            <person name="Benning S."/>
            <person name="Brugnone N."/>
            <person name="Siani R."/>
            <person name="Kublik S."/>
            <person name="Schloter M."/>
            <person name="Rad V."/>
        </authorList>
    </citation>
    <scope>NUCLEOTIDE SEQUENCE [LARGE SCALE GENOMIC DNA]</scope>
    <source>
        <strain evidence="1 2">R79</strain>
    </source>
</reference>
<organism evidence="1 2">
    <name type="scientific">Rhodococcus pseudokoreensis</name>
    <dbReference type="NCBI Taxonomy" id="2811421"/>
    <lineage>
        <taxon>Bacteria</taxon>
        <taxon>Bacillati</taxon>
        <taxon>Actinomycetota</taxon>
        <taxon>Actinomycetes</taxon>
        <taxon>Mycobacteriales</taxon>
        <taxon>Nocardiaceae</taxon>
        <taxon>Rhodococcus</taxon>
    </lineage>
</organism>
<dbReference type="Gene3D" id="3.40.430.10">
    <property type="entry name" value="Dihydrofolate Reductase, subunit A"/>
    <property type="match status" value="1"/>
</dbReference>
<protein>
    <submittedName>
        <fullName evidence="1">Uncharacterized protein</fullName>
    </submittedName>
</protein>
<proteinExistence type="predicted"/>
<accession>A0A974ZYX6</accession>